<dbReference type="GO" id="GO:0009279">
    <property type="term" value="C:cell outer membrane"/>
    <property type="evidence" value="ECO:0007669"/>
    <property type="project" value="UniProtKB-SubCell"/>
</dbReference>
<dbReference type="KEGG" id="eic:NT01EI_2977"/>
<dbReference type="Proteomes" id="UP000001485">
    <property type="component" value="Chromosome"/>
</dbReference>
<dbReference type="InterPro" id="IPR008964">
    <property type="entry name" value="Invasin/intimin_cell_adhesion"/>
</dbReference>
<dbReference type="PANTHER" id="PTHR39576">
    <property type="entry name" value="ATTACHING AND EFFACING PROTEIN HOMOLOG-RELATED-RELATED"/>
    <property type="match status" value="1"/>
</dbReference>
<feature type="domain" description="Big-1" evidence="5">
    <location>
        <begin position="744"/>
        <end position="836"/>
    </location>
</feature>
<feature type="domain" description="Big-1" evidence="5">
    <location>
        <begin position="844"/>
        <end position="936"/>
    </location>
</feature>
<comment type="subcellular location">
    <subcellularLocation>
        <location evidence="1">Cell outer membrane</location>
    </subcellularLocation>
</comment>
<feature type="domain" description="Big-1" evidence="5">
    <location>
        <begin position="1044"/>
        <end position="1136"/>
    </location>
</feature>
<dbReference type="InterPro" id="IPR024519">
    <property type="entry name" value="IAT_beta"/>
</dbReference>
<feature type="domain" description="Big-1" evidence="5">
    <location>
        <begin position="1244"/>
        <end position="1336"/>
    </location>
</feature>
<reference evidence="7 8" key="2">
    <citation type="journal article" date="2012" name="J. Bacteriol.">
        <title>Genome Sequence of Edwardsiella ictaluri 93-146, a Strain Associated with a Natural Channel Catfish Outbreak of Enteric Septicemia of Catfish.</title>
        <authorList>
            <person name="Williams M.L."/>
            <person name="Gillaspy A.F."/>
            <person name="Dyer D.W."/>
            <person name="Thune R.L."/>
            <person name="Waldbieser G.C."/>
            <person name="Schuster S.C."/>
            <person name="Gipson J."/>
            <person name="Zaitshik J."/>
            <person name="Landry C."/>
            <person name="Banes M.M."/>
            <person name="Lawrence M.L."/>
        </authorList>
    </citation>
    <scope>NUCLEOTIDE SEQUENCE [LARGE SCALE GENOMIC DNA]</scope>
    <source>
        <strain evidence="7 8">93-146</strain>
    </source>
</reference>
<dbReference type="InterPro" id="IPR051715">
    <property type="entry name" value="Intimin-Invasin_domain"/>
</dbReference>
<dbReference type="SMART" id="SM00634">
    <property type="entry name" value="BID_1"/>
    <property type="match status" value="11"/>
</dbReference>
<evidence type="ECO:0000256" key="1">
    <source>
        <dbReference type="ARBA" id="ARBA00004442"/>
    </source>
</evidence>
<keyword evidence="4" id="KW-0998">Cell outer membrane</keyword>
<organism evidence="7 8">
    <name type="scientific">Edwardsiella ictaluri (strain 93-146)</name>
    <dbReference type="NCBI Taxonomy" id="634503"/>
    <lineage>
        <taxon>Bacteria</taxon>
        <taxon>Pseudomonadati</taxon>
        <taxon>Pseudomonadota</taxon>
        <taxon>Gammaproteobacteria</taxon>
        <taxon>Enterobacterales</taxon>
        <taxon>Hafniaceae</taxon>
        <taxon>Edwardsiella</taxon>
    </lineage>
</organism>
<dbReference type="FunFam" id="2.40.160.160:FF:000001">
    <property type="entry name" value="Intimin-like inverse autotransporter SinH"/>
    <property type="match status" value="1"/>
</dbReference>
<dbReference type="EMBL" id="CP001600">
    <property type="protein sequence ID" value="ACR70131.1"/>
    <property type="molecule type" value="Genomic_DNA"/>
</dbReference>
<dbReference type="Gene3D" id="2.40.160.160">
    <property type="entry name" value="Inverse autotransporter, beta-domain"/>
    <property type="match status" value="1"/>
</dbReference>
<feature type="domain" description="Big-1" evidence="5">
    <location>
        <begin position="1444"/>
        <end position="1536"/>
    </location>
</feature>
<evidence type="ECO:0000256" key="4">
    <source>
        <dbReference type="ARBA" id="ARBA00023237"/>
    </source>
</evidence>
<dbReference type="STRING" id="67780.B6E78_06775"/>
<feature type="domain" description="Big-1" evidence="5">
    <location>
        <begin position="944"/>
        <end position="1036"/>
    </location>
</feature>
<dbReference type="PRINTS" id="PR01369">
    <property type="entry name" value="INTIMIN"/>
</dbReference>
<evidence type="ECO:0000259" key="5">
    <source>
        <dbReference type="PROSITE" id="PS51127"/>
    </source>
</evidence>
<dbReference type="Pfam" id="PF09134">
    <property type="entry name" value="Invasin_D3"/>
    <property type="match status" value="10"/>
</dbReference>
<keyword evidence="3" id="KW-0472">Membrane</keyword>
<dbReference type="InterPro" id="IPR015217">
    <property type="entry name" value="Invasin_dom_3"/>
</dbReference>
<evidence type="ECO:0000256" key="3">
    <source>
        <dbReference type="ARBA" id="ARBA00023136"/>
    </source>
</evidence>
<feature type="domain" description="Big-1" evidence="5">
    <location>
        <begin position="1144"/>
        <end position="1236"/>
    </location>
</feature>
<dbReference type="Pfam" id="PF02369">
    <property type="entry name" value="Big_1"/>
    <property type="match status" value="1"/>
</dbReference>
<dbReference type="InterPro" id="IPR038177">
    <property type="entry name" value="IAT_beta_sf"/>
</dbReference>
<gene>
    <name evidence="7" type="ordered locus">NT01EI_2977</name>
</gene>
<evidence type="ECO:0000313" key="8">
    <source>
        <dbReference type="Proteomes" id="UP000001485"/>
    </source>
</evidence>
<evidence type="ECO:0000313" key="7">
    <source>
        <dbReference type="EMBL" id="ACR70131.1"/>
    </source>
</evidence>
<dbReference type="OrthoDB" id="8320584at2"/>
<dbReference type="InterPro" id="IPR003535">
    <property type="entry name" value="Intimin/invasin_bac"/>
</dbReference>
<accession>C5B8S8</accession>
<dbReference type="PROSITE" id="PS50194">
    <property type="entry name" value="FILAMIN_REPEAT"/>
    <property type="match status" value="6"/>
</dbReference>
<dbReference type="GO" id="GO:0007155">
    <property type="term" value="P:cell adhesion"/>
    <property type="evidence" value="ECO:0007669"/>
    <property type="project" value="InterPro"/>
</dbReference>
<protein>
    <submittedName>
        <fullName evidence="7">Bacterial Ig-like domain (Group 1) protein</fullName>
    </submittedName>
</protein>
<evidence type="ECO:0000259" key="6">
    <source>
        <dbReference type="PROSITE" id="PS51782"/>
    </source>
</evidence>
<reference evidence="8" key="1">
    <citation type="submission" date="2009-03" db="EMBL/GenBank/DDBJ databases">
        <title>Complete genome sequence of Edwardsiella ictaluri 93-146.</title>
        <authorList>
            <person name="Williams M.L."/>
            <person name="Gillaspy A.F."/>
            <person name="Dyer D.W."/>
            <person name="Thune R.L."/>
            <person name="Waldbieser G.C."/>
            <person name="Schuster S.C."/>
            <person name="Gipson J."/>
            <person name="Zaitshik J."/>
            <person name="Landry C."/>
            <person name="Lawrence M.L."/>
        </authorList>
    </citation>
    <scope>NUCLEOTIDE SEQUENCE [LARGE SCALE GENOMIC DNA]</scope>
    <source>
        <strain evidence="8">93-146</strain>
    </source>
</reference>
<dbReference type="Gene3D" id="2.60.40.10">
    <property type="entry name" value="Immunoglobulins"/>
    <property type="match status" value="12"/>
</dbReference>
<dbReference type="PANTHER" id="PTHR39576:SF2">
    <property type="entry name" value="ATTACHING AND EFFACING PROTEIN HOMOLOG-RELATED"/>
    <property type="match status" value="1"/>
</dbReference>
<feature type="domain" description="Big-1" evidence="5">
    <location>
        <begin position="537"/>
        <end position="628"/>
    </location>
</feature>
<dbReference type="RefSeq" id="WP_015872224.1">
    <property type="nucleotide sequence ID" value="NC_012779.2"/>
</dbReference>
<comment type="similarity">
    <text evidence="2">Belongs to the intimin/invasin family.</text>
</comment>
<dbReference type="PROSITE" id="PS51127">
    <property type="entry name" value="BIG1"/>
    <property type="match status" value="9"/>
</dbReference>
<sequence length="1764" mass="181713">MNKLSKYFLHKRSDLLFGTLLNKTPLHRVANLCLFMQMFSLGIAVYYPVSSAIAASTPILNVTTQPYILAKGETPQTVAEKLGIPLSKLYKLNQFRSFHKSFYDLSGGDEIDIPASNNYSFENRPLDTKVDNNENYSANKTKAAVNVSESNKSPEALGVASSMASSAANNAIQKWLSQWGTVESQLSFDSKASLKNSSLDWLIPIYDTDENTWFIQAGGRNKDSRNTVNLGWGVRHVYNGWMYGLNNFFDYDITGNNRRLGLGVEARTDYLSIASNAYLRMNNWHQSRDFYDYDERPANGFDMRVNGWLPAYPQIGGKLVYEQYYGDEVGLFGKDDRQKDPKAITAGVSWTPFPLLSLGVDHKIGQAGKHDTSVNLQLTWRPSDSLSSQLMPDNVAASRLLSKSRYDLVDRNNNIVLEYRKQQLISLKLSHGEINAPGGTSHTIIATVAAKSGLSDITWNAANFIAAGGKIKAIDKTVFAITLPPYINQGSDRKTQKSGAQGGNAYTLIAVAQSDDGSISEPKELHVNVLPPNINFNGDLQISNNNAMANGVNAINVAAVIADDDNNPLRNQRVLFSIKYPSGDSISKESITNDRGIASVDITSTIPGVVNVTATINGISKSIDISFENINIAVDKSQLTVDPAMIIADGKSTARLTFKARDAIGNPITSIANKLSFSASGAANALTISTPVESPASSGDYIATIQGTKSGNVIFSPSLNNSIISGLTASLTLIPDSANPDTTQSTLTAAPATIVANGLAKSLLTLTLKDGNGNLIDGQTVTFSSSLANTTFGSVTDNHDGTYSAELAGTTAGTASVSAQVNGQPFAVTPASVTLTADAPDAAQSTLTAAPATIVANGLAKSLLTLTLKDGNGNPIDGQTVTFSSPLANTTFGSVTDNHDGTYSAELAGTTAGAAAVSAQLNGQPFAVSPASVTLTADAPDAAQSTLTAAPTTIVANGLAKSLLTLTLKDGNGNPVDGQTVTFSSPLANTTFSSVTDNHDGTYSAELAGTTTGTASVSARVNGQPFAVTPASVTLTADAPDAAQSTLTAAPATIVANGLAKSLLTLTLKDGNGNPIDGQTVTFNSTLANTTFGSVTDNHDGTYSAELAGTTIGTASVSARVNGQPFVVTPVCVTLTSYAPDAAQSTLTAAPATIVANGLAKSLLTLTLKDGNGNLIDGQTVTFSSSLANTTFGSVTDNHDGTYSAELAGTTAGTASVSAQVNGQPFAVTPASVTLTADAPDAAQSTLTAAPATIVANGLAKSLLTLTLKDGNGNLIDGQTVTFSSTLANTTFGSVTDNHDGTYSAELAGTTAGAAAVSARVNGQPFAVSPASITLTADAPDAAQSTLTAAPPTIVANGLAKSLLTLTLKDGNGNLIDGQTVTFSSSLANTTFGSVTDNHDGTYSAELAGTTAGAAAVSAQVNGQPFAVSPASVTLTADAPDAAQSTLTAAPPTIVANGVAKSLLTLTLKDGNGNPVDGQTVTFSSTLANTTFGSVTDNHDGTYSAELAGTKVGTTSIGVQVGGVTFAVAPVTILLTPGPVSATSSLLSSSTNTILSDGIQTATLTYIARDTYGNAIDNLTLTSSVTGTIASGVALSGWTNTGDGLYTATISSHVAGSVSIAPMQNGTIVAQSPVDLAFVDISPNNYFKVSIERGPAAGIPANGPYPADGVTIVPFKIKVVNIDGNPVSGVAITLSTVAASQTIQIVNPSGITDANGVYDGAYATNLITSGVDLGKTYVSKMSVELVDHPMFNATVGILWRRVVP</sequence>
<dbReference type="InterPro" id="IPR003344">
    <property type="entry name" value="Big_1_dom"/>
</dbReference>
<dbReference type="InterPro" id="IPR017868">
    <property type="entry name" value="Filamin/ABP280_repeat-like"/>
</dbReference>
<feature type="domain" description="Big-1" evidence="5">
    <location>
        <begin position="1344"/>
        <end position="1436"/>
    </location>
</feature>
<dbReference type="InterPro" id="IPR018392">
    <property type="entry name" value="LysM"/>
</dbReference>
<dbReference type="InterPro" id="IPR013783">
    <property type="entry name" value="Ig-like_fold"/>
</dbReference>
<dbReference type="SUPFAM" id="SSF49373">
    <property type="entry name" value="Invasin/intimin cell-adhesion fragments"/>
    <property type="match status" value="12"/>
</dbReference>
<dbReference type="HOGENOM" id="CLU_238996_0_0_6"/>
<evidence type="ECO:0000256" key="2">
    <source>
        <dbReference type="ARBA" id="ARBA00010116"/>
    </source>
</evidence>
<dbReference type="PROSITE" id="PS51782">
    <property type="entry name" value="LYSM"/>
    <property type="match status" value="1"/>
</dbReference>
<name>C5B8S8_EDWI9</name>
<feature type="domain" description="LysM" evidence="6">
    <location>
        <begin position="65"/>
        <end position="113"/>
    </location>
</feature>
<proteinExistence type="inferred from homology"/>
<dbReference type="Pfam" id="PF11924">
    <property type="entry name" value="IAT_beta"/>
    <property type="match status" value="1"/>
</dbReference>